<organism evidence="4 5">
    <name type="scientific">Spiribacter salinus</name>
    <dbReference type="NCBI Taxonomy" id="1335746"/>
    <lineage>
        <taxon>Bacteria</taxon>
        <taxon>Pseudomonadati</taxon>
        <taxon>Pseudomonadota</taxon>
        <taxon>Gammaproteobacteria</taxon>
        <taxon>Chromatiales</taxon>
        <taxon>Ectothiorhodospiraceae</taxon>
        <taxon>Spiribacter</taxon>
    </lineage>
</organism>
<dbReference type="AlphaFoldDB" id="A0A540VSW7"/>
<dbReference type="SUPFAM" id="SSF52540">
    <property type="entry name" value="P-loop containing nucleoside triphosphate hydrolases"/>
    <property type="match status" value="1"/>
</dbReference>
<evidence type="ECO:0000259" key="3">
    <source>
        <dbReference type="PROSITE" id="PS50006"/>
    </source>
</evidence>
<sequence>MNKLIIKGTSAGDRVITLTEGRSILGKGAQSDIVIDDKLLSRRHCAIDVAGDDVTLIDLSSTNGTWVDNNRIMDPIRLNPDTVVRLGEYVFIHPAGEQHSEAGPEAPESDQKKRPKKRDKKREASKNKRSVPLSESDKIQQLKQDIQRKILEFLDIRRRGALDQMTADEIRVEARAAAEQLIDQGDINLPPEIDRDALLTSVVSEAIGLGAIEPLLEDETVSEVMVNGPDQIYVERNGRVELSDSRFSSAAALMNVIDRIVTPVGRRIDEGTPLIDARLADGSRVNAIIPPLALTGPTITIRKFAKERLSGEDLVGFGSLTAGMLEFLETCVRFRKNIVVSGGTGSGKTTMLNVLSDFIPETERIVTIEDSAELQLQQDHIVSLESRPANVEGTGEIQIRDLVRNSLRMRPDRIVVGECRGGEALDMLQAMNTGHDGSLTTGHANSPRDMLSRLEVMVMMSGMELPSRAIREQISSAVDIIIQITRLSDGRRLVTDVHEVGHLEGDVISLQRIFTYNKTGIDGDGNVTGFHNGAGYAPTFYQELRDAGHEMDREIFRDVEAGGNTG</sequence>
<dbReference type="EMBL" id="VIFK01000036">
    <property type="protein sequence ID" value="TQE99851.1"/>
    <property type="molecule type" value="Genomic_DNA"/>
</dbReference>
<feature type="region of interest" description="Disordered" evidence="2">
    <location>
        <begin position="95"/>
        <end position="138"/>
    </location>
</feature>
<evidence type="ECO:0000313" key="4">
    <source>
        <dbReference type="EMBL" id="TQE99851.1"/>
    </source>
</evidence>
<evidence type="ECO:0000256" key="2">
    <source>
        <dbReference type="SAM" id="MobiDB-lite"/>
    </source>
</evidence>
<name>A0A540VSW7_9GAMM</name>
<dbReference type="CDD" id="cd01130">
    <property type="entry name" value="VirB11-like_ATPase"/>
    <property type="match status" value="1"/>
</dbReference>
<feature type="domain" description="FHA" evidence="3">
    <location>
        <begin position="23"/>
        <end position="72"/>
    </location>
</feature>
<dbReference type="InterPro" id="IPR000253">
    <property type="entry name" value="FHA_dom"/>
</dbReference>
<evidence type="ECO:0000313" key="5">
    <source>
        <dbReference type="Proteomes" id="UP000315400"/>
    </source>
</evidence>
<accession>A0A540VSW7</accession>
<dbReference type="GO" id="GO:0016887">
    <property type="term" value="F:ATP hydrolysis activity"/>
    <property type="evidence" value="ECO:0007669"/>
    <property type="project" value="InterPro"/>
</dbReference>
<dbReference type="PANTHER" id="PTHR30486">
    <property type="entry name" value="TWITCHING MOTILITY PROTEIN PILT"/>
    <property type="match status" value="1"/>
</dbReference>
<dbReference type="Gene3D" id="2.60.200.20">
    <property type="match status" value="1"/>
</dbReference>
<evidence type="ECO:0000256" key="1">
    <source>
        <dbReference type="ARBA" id="ARBA00006611"/>
    </source>
</evidence>
<dbReference type="Pfam" id="PF00498">
    <property type="entry name" value="FHA"/>
    <property type="match status" value="1"/>
</dbReference>
<dbReference type="PROSITE" id="PS50006">
    <property type="entry name" value="FHA_DOMAIN"/>
    <property type="match status" value="1"/>
</dbReference>
<dbReference type="InterPro" id="IPR027417">
    <property type="entry name" value="P-loop_NTPase"/>
</dbReference>
<comment type="similarity">
    <text evidence="1">Belongs to the GSP E family.</text>
</comment>
<dbReference type="Gene3D" id="3.40.50.300">
    <property type="entry name" value="P-loop containing nucleotide triphosphate hydrolases"/>
    <property type="match status" value="1"/>
</dbReference>
<dbReference type="CDD" id="cd00060">
    <property type="entry name" value="FHA"/>
    <property type="match status" value="1"/>
</dbReference>
<dbReference type="SUPFAM" id="SSF49879">
    <property type="entry name" value="SMAD/FHA domain"/>
    <property type="match status" value="1"/>
</dbReference>
<dbReference type="InterPro" id="IPR050921">
    <property type="entry name" value="T4SS_GSP_E_ATPase"/>
</dbReference>
<reference evidence="4 5" key="1">
    <citation type="submission" date="2019-06" db="EMBL/GenBank/DDBJ databases">
        <title>Metagenome assembled Genome of Spiribacter salinus SL48-SHIP from the microbial mat of Salt Lake 48 (Novosibirsk region, Russia).</title>
        <authorList>
            <person name="Shipova A."/>
            <person name="Rozanov A.S."/>
            <person name="Bryanskaya A.V."/>
            <person name="Peltek S.E."/>
        </authorList>
    </citation>
    <scope>NUCLEOTIDE SEQUENCE [LARGE SCALE GENOMIC DNA]</scope>
    <source>
        <strain evidence="4">SL48-SHIP-2</strain>
    </source>
</reference>
<dbReference type="Pfam" id="PF00437">
    <property type="entry name" value="T2SSE"/>
    <property type="match status" value="1"/>
</dbReference>
<comment type="caution">
    <text evidence="4">The sequence shown here is derived from an EMBL/GenBank/DDBJ whole genome shotgun (WGS) entry which is preliminary data.</text>
</comment>
<gene>
    <name evidence="4" type="ORF">FKY71_06480</name>
</gene>
<dbReference type="Proteomes" id="UP000315400">
    <property type="component" value="Unassembled WGS sequence"/>
</dbReference>
<dbReference type="InterPro" id="IPR001482">
    <property type="entry name" value="T2SS/T4SS_dom"/>
</dbReference>
<dbReference type="InterPro" id="IPR008984">
    <property type="entry name" value="SMAD_FHA_dom_sf"/>
</dbReference>
<protein>
    <submittedName>
        <fullName evidence="4">FHA domain-containing protein</fullName>
    </submittedName>
</protein>
<dbReference type="PANTHER" id="PTHR30486:SF15">
    <property type="entry name" value="TYPE II_IV SECRETION SYSTEM ATPASE"/>
    <property type="match status" value="1"/>
</dbReference>
<dbReference type="SMART" id="SM00240">
    <property type="entry name" value="FHA"/>
    <property type="match status" value="1"/>
</dbReference>
<proteinExistence type="inferred from homology"/>
<dbReference type="Gene3D" id="3.30.450.380">
    <property type="match status" value="1"/>
</dbReference>